<dbReference type="EMBL" id="MU069461">
    <property type="protein sequence ID" value="KAF5842449.1"/>
    <property type="molecule type" value="Genomic_DNA"/>
</dbReference>
<name>A0ABQ7H6I4_DUNSA</name>
<feature type="compositionally biased region" description="Pro residues" evidence="1">
    <location>
        <begin position="173"/>
        <end position="186"/>
    </location>
</feature>
<dbReference type="PANTHER" id="PTHR37227">
    <property type="entry name" value="OS01G0219000 PROTEIN"/>
    <property type="match status" value="1"/>
</dbReference>
<comment type="caution">
    <text evidence="2">The sequence shown here is derived from an EMBL/GenBank/DDBJ whole genome shotgun (WGS) entry which is preliminary data.</text>
</comment>
<evidence type="ECO:0000256" key="1">
    <source>
        <dbReference type="SAM" id="MobiDB-lite"/>
    </source>
</evidence>
<dbReference type="PANTHER" id="PTHR37227:SF2">
    <property type="entry name" value="OS01G0219000 PROTEIN"/>
    <property type="match status" value="1"/>
</dbReference>
<dbReference type="Proteomes" id="UP000815325">
    <property type="component" value="Unassembled WGS sequence"/>
</dbReference>
<proteinExistence type="predicted"/>
<sequence>MDILDHLEDLPERSIQQDEEQEAASTAGKHLEPPLVLWNLSLKTRLYPNGVRPKFLIVASSKVACALINHSFGRKEVLFSLVLPEVSMKGNTIQPSLQDRTCTASAVGSSGIMISCQYDVPGERAKAVCTALMDHVQPEQMLVLGSIRSEQYYGPGDASQDAQVFSLFTSETPKPPPGSSHTPPLPTGNTLGGLPAALLSHRQLRHQPCAALVVLEMVPSLSVCGLQPLAQAAADVAQAMGLQEAAIELSAPDSLKSSCRELGAVCGSSLDNAVYT</sequence>
<feature type="region of interest" description="Disordered" evidence="1">
    <location>
        <begin position="1"/>
        <end position="27"/>
    </location>
</feature>
<evidence type="ECO:0008006" key="4">
    <source>
        <dbReference type="Google" id="ProtNLM"/>
    </source>
</evidence>
<evidence type="ECO:0000313" key="2">
    <source>
        <dbReference type="EMBL" id="KAF5842449.1"/>
    </source>
</evidence>
<organism evidence="2 3">
    <name type="scientific">Dunaliella salina</name>
    <name type="common">Green alga</name>
    <name type="synonym">Protococcus salinus</name>
    <dbReference type="NCBI Taxonomy" id="3046"/>
    <lineage>
        <taxon>Eukaryota</taxon>
        <taxon>Viridiplantae</taxon>
        <taxon>Chlorophyta</taxon>
        <taxon>core chlorophytes</taxon>
        <taxon>Chlorophyceae</taxon>
        <taxon>CS clade</taxon>
        <taxon>Chlamydomonadales</taxon>
        <taxon>Dunaliellaceae</taxon>
        <taxon>Dunaliella</taxon>
    </lineage>
</organism>
<reference evidence="2" key="1">
    <citation type="submission" date="2017-08" db="EMBL/GenBank/DDBJ databases">
        <authorList>
            <person name="Polle J.E."/>
            <person name="Barry K."/>
            <person name="Cushman J."/>
            <person name="Schmutz J."/>
            <person name="Tran D."/>
            <person name="Hathwaick L.T."/>
            <person name="Yim W.C."/>
            <person name="Jenkins J."/>
            <person name="Mckie-Krisberg Z.M."/>
            <person name="Prochnik S."/>
            <person name="Lindquist E."/>
            <person name="Dockter R.B."/>
            <person name="Adam C."/>
            <person name="Molina H."/>
            <person name="Bunkerborg J."/>
            <person name="Jin E."/>
            <person name="Buchheim M."/>
            <person name="Magnuson J."/>
        </authorList>
    </citation>
    <scope>NUCLEOTIDE SEQUENCE</scope>
    <source>
        <strain evidence="2">CCAP 19/18</strain>
    </source>
</reference>
<gene>
    <name evidence="2" type="ORF">DUNSADRAFT_7058</name>
</gene>
<feature type="region of interest" description="Disordered" evidence="1">
    <location>
        <begin position="168"/>
        <end position="190"/>
    </location>
</feature>
<feature type="compositionally biased region" description="Basic and acidic residues" evidence="1">
    <location>
        <begin position="1"/>
        <end position="16"/>
    </location>
</feature>
<accession>A0ABQ7H6I4</accession>
<keyword evidence="3" id="KW-1185">Reference proteome</keyword>
<protein>
    <recommendedName>
        <fullName evidence="4">Proteasome assembly chaperone 1</fullName>
    </recommendedName>
</protein>
<evidence type="ECO:0000313" key="3">
    <source>
        <dbReference type="Proteomes" id="UP000815325"/>
    </source>
</evidence>